<accession>A0A494Y2L6</accession>
<comment type="cofactor">
    <cofactor evidence="2">
        <name>Fe cation</name>
        <dbReference type="ChEBI" id="CHEBI:24875"/>
    </cofactor>
    <text evidence="2">Binds 1 Fe cation per subunit.</text>
</comment>
<dbReference type="Proteomes" id="UP000270342">
    <property type="component" value="Unassembled WGS sequence"/>
</dbReference>
<feature type="domain" description="Pirin N-terminal" evidence="4">
    <location>
        <begin position="19"/>
        <end position="123"/>
    </location>
</feature>
<protein>
    <submittedName>
        <fullName evidence="6">Pirin family protein</fullName>
    </submittedName>
</protein>
<evidence type="ECO:0000259" key="4">
    <source>
        <dbReference type="Pfam" id="PF02678"/>
    </source>
</evidence>
<dbReference type="InterPro" id="IPR014710">
    <property type="entry name" value="RmlC-like_jellyroll"/>
</dbReference>
<keyword evidence="7" id="KW-1185">Reference proteome</keyword>
<name>A0A494Y2L6_9BURK</name>
<dbReference type="EMBL" id="RBZU01000003">
    <property type="protein sequence ID" value="RKP56529.1"/>
    <property type="molecule type" value="Genomic_DNA"/>
</dbReference>
<evidence type="ECO:0000256" key="1">
    <source>
        <dbReference type="ARBA" id="ARBA00008416"/>
    </source>
</evidence>
<keyword evidence="2" id="KW-0408">Iron</keyword>
<dbReference type="InterPro" id="IPR008778">
    <property type="entry name" value="Pirin_C_dom"/>
</dbReference>
<dbReference type="PANTHER" id="PTHR13903">
    <property type="entry name" value="PIRIN-RELATED"/>
    <property type="match status" value="1"/>
</dbReference>
<evidence type="ECO:0000259" key="5">
    <source>
        <dbReference type="Pfam" id="PF05726"/>
    </source>
</evidence>
<proteinExistence type="inferred from homology"/>
<dbReference type="GO" id="GO:0046872">
    <property type="term" value="F:metal ion binding"/>
    <property type="evidence" value="ECO:0007669"/>
    <property type="project" value="UniProtKB-KW"/>
</dbReference>
<dbReference type="CDD" id="cd02247">
    <property type="entry name" value="cupin_pirin_C"/>
    <property type="match status" value="1"/>
</dbReference>
<dbReference type="SUPFAM" id="SSF51182">
    <property type="entry name" value="RmlC-like cupins"/>
    <property type="match status" value="1"/>
</dbReference>
<dbReference type="Pfam" id="PF02678">
    <property type="entry name" value="Pirin"/>
    <property type="match status" value="1"/>
</dbReference>
<evidence type="ECO:0000313" key="6">
    <source>
        <dbReference type="EMBL" id="RKP56529.1"/>
    </source>
</evidence>
<dbReference type="InterPro" id="IPR003829">
    <property type="entry name" value="Pirin_N_dom"/>
</dbReference>
<dbReference type="Gene3D" id="2.60.120.10">
    <property type="entry name" value="Jelly Rolls"/>
    <property type="match status" value="2"/>
</dbReference>
<keyword evidence="2" id="KW-0479">Metal-binding</keyword>
<feature type="binding site" evidence="2">
    <location>
        <position position="59"/>
    </location>
    <ligand>
        <name>Fe cation</name>
        <dbReference type="ChEBI" id="CHEBI:24875"/>
    </ligand>
</feature>
<feature type="binding site" evidence="2">
    <location>
        <position position="57"/>
    </location>
    <ligand>
        <name>Fe cation</name>
        <dbReference type="ChEBI" id="CHEBI:24875"/>
    </ligand>
</feature>
<evidence type="ECO:0000256" key="2">
    <source>
        <dbReference type="PIRSR" id="PIRSR006232-1"/>
    </source>
</evidence>
<sequence length="299" mass="32616">MPAAIDVILEPRTQDIGVPVRRLIPQRGHRQCGPFVFFDHMGPVEMAPGEGIDVRPHPHIGLATVTYLFEGAFMHRDSLGTVQRIEPGAVNWMSAGAGIVHSERSPDDLRASGAVLHGIQTWVALPQDDEQSAPWFRHYPAHEIPVVRRDGATLHVIAGDGFGARSPVQTASRTFYVCATLEAGASLVVPADHVERGVYLVEGEITLDGTPLALHHAALLARDARVELKAGPQGARTMLFGGDPLDGPRYIEWNFVASRRELIEDAKHAWREQRFAKVPGETEWIPLPGAAPAERDAST</sequence>
<evidence type="ECO:0000313" key="7">
    <source>
        <dbReference type="Proteomes" id="UP000270342"/>
    </source>
</evidence>
<organism evidence="6 7">
    <name type="scientific">Pararobbsia silviterrae</name>
    <dbReference type="NCBI Taxonomy" id="1792498"/>
    <lineage>
        <taxon>Bacteria</taxon>
        <taxon>Pseudomonadati</taxon>
        <taxon>Pseudomonadota</taxon>
        <taxon>Betaproteobacteria</taxon>
        <taxon>Burkholderiales</taxon>
        <taxon>Burkholderiaceae</taxon>
        <taxon>Pararobbsia</taxon>
    </lineage>
</organism>
<comment type="caution">
    <text evidence="6">The sequence shown here is derived from an EMBL/GenBank/DDBJ whole genome shotgun (WGS) entry which is preliminary data.</text>
</comment>
<dbReference type="Pfam" id="PF05726">
    <property type="entry name" value="Pirin_C"/>
    <property type="match status" value="1"/>
</dbReference>
<comment type="similarity">
    <text evidence="1 3">Belongs to the pirin family.</text>
</comment>
<dbReference type="InterPro" id="IPR011051">
    <property type="entry name" value="RmlC_Cupin_sf"/>
</dbReference>
<evidence type="ECO:0000256" key="3">
    <source>
        <dbReference type="RuleBase" id="RU003457"/>
    </source>
</evidence>
<gene>
    <name evidence="6" type="ORF">D7S86_09150</name>
</gene>
<feature type="binding site" evidence="2">
    <location>
        <position position="103"/>
    </location>
    <ligand>
        <name>Fe cation</name>
        <dbReference type="ChEBI" id="CHEBI:24875"/>
    </ligand>
</feature>
<dbReference type="AlphaFoldDB" id="A0A494Y2L6"/>
<dbReference type="PIRSF" id="PIRSF006232">
    <property type="entry name" value="Pirin"/>
    <property type="match status" value="1"/>
</dbReference>
<dbReference type="InterPro" id="IPR012093">
    <property type="entry name" value="Pirin"/>
</dbReference>
<dbReference type="RefSeq" id="WP_121085605.1">
    <property type="nucleotide sequence ID" value="NZ_RBZU01000003.1"/>
</dbReference>
<feature type="domain" description="Pirin C-terminal" evidence="5">
    <location>
        <begin position="176"/>
        <end position="275"/>
    </location>
</feature>
<dbReference type="PANTHER" id="PTHR13903:SF8">
    <property type="entry name" value="PIRIN"/>
    <property type="match status" value="1"/>
</dbReference>
<dbReference type="CDD" id="cd02909">
    <property type="entry name" value="cupin_pirin_N"/>
    <property type="match status" value="1"/>
</dbReference>
<dbReference type="OrthoDB" id="321327at2"/>
<reference evidence="6 7" key="1">
    <citation type="submission" date="2018-10" db="EMBL/GenBank/DDBJ databases">
        <title>Robbsia sp. DHC34, isolated from soil.</title>
        <authorList>
            <person name="Gao Z.-H."/>
            <person name="Qiu L.-H."/>
        </authorList>
    </citation>
    <scope>NUCLEOTIDE SEQUENCE [LARGE SCALE GENOMIC DNA]</scope>
    <source>
        <strain evidence="6 7">DHC34</strain>
    </source>
</reference>
<feature type="binding site" evidence="2">
    <location>
        <position position="101"/>
    </location>
    <ligand>
        <name>Fe cation</name>
        <dbReference type="ChEBI" id="CHEBI:24875"/>
    </ligand>
</feature>